<dbReference type="OrthoDB" id="6220758at2759"/>
<dbReference type="GeneID" id="30963826"/>
<dbReference type="SUPFAM" id="SSF53067">
    <property type="entry name" value="Actin-like ATPase domain"/>
    <property type="match status" value="2"/>
</dbReference>
<evidence type="ECO:0000256" key="2">
    <source>
        <dbReference type="ARBA" id="ARBA00005665"/>
    </source>
</evidence>
<dbReference type="RefSeq" id="XP_020049868.1">
    <property type="nucleotide sequence ID" value="XM_020190190.1"/>
</dbReference>
<dbReference type="InterPro" id="IPR004000">
    <property type="entry name" value="Actin"/>
</dbReference>
<dbReference type="GO" id="GO:0034399">
    <property type="term" value="C:nuclear periphery"/>
    <property type="evidence" value="ECO:0007669"/>
    <property type="project" value="EnsemblFungi"/>
</dbReference>
<dbReference type="STRING" id="1344418.A0A1D2VPM0"/>
<evidence type="ECO:0000256" key="4">
    <source>
        <dbReference type="ARBA" id="ARBA00022490"/>
    </source>
</evidence>
<dbReference type="Pfam" id="PF00022">
    <property type="entry name" value="Actin"/>
    <property type="match status" value="1"/>
</dbReference>
<evidence type="ECO:0000256" key="5">
    <source>
        <dbReference type="ARBA" id="ARBA00025222"/>
    </source>
</evidence>
<sequence>MSKTLIIDNGSYEIKLDYYKPDIDSNLHIPIKLNNSIVRTNDKRLALGNSIDDIQNISNLYFKRPYEKNQLVSWEIEKLIWDYSFNSIDLNLFVDPADCNLVLTESPLTLPKLSNNLDQIVFEEYGFKKYYRAPAASFIPFNTKKNISLLSGIDYNSTKVELEINNGDNETKYYSDFKLIIDSGFDSTFVIPVIYGCIYWKGVKKLDIGGRFLTGFLREVISFRYYNVADETMLVNNIKEQSCFVAEDYNKSLGLLKKDRIFSIIEFVLPDFKTTTRGFVLTNSKKKELFEKGINPDEDCQILKLYDERFSVPETIFDPEICGIRNKCGLIKTIHDCIQSVPELVRPLLVSNIVCVGGNFKLKGFKQRLIKELNQVLPIDWDVKVAISEDPSIYSWQSMNELVKNHDLINKVYISKEEYDEKGAAGIRYCQSKFGFKI</sequence>
<dbReference type="GO" id="GO:0000812">
    <property type="term" value="C:Swr1 complex"/>
    <property type="evidence" value="ECO:0007669"/>
    <property type="project" value="EnsemblFungi"/>
</dbReference>
<dbReference type="FunCoup" id="A0A1D2VPM0">
    <property type="interactions" value="328"/>
</dbReference>
<dbReference type="EMBL" id="KV454475">
    <property type="protein sequence ID" value="ODV63561.1"/>
    <property type="molecule type" value="Genomic_DNA"/>
</dbReference>
<keyword evidence="4" id="KW-0963">Cytoplasm</keyword>
<dbReference type="GO" id="GO:0006338">
    <property type="term" value="P:chromatin remodeling"/>
    <property type="evidence" value="ECO:0007669"/>
    <property type="project" value="EnsemblFungi"/>
</dbReference>
<comment type="subunit">
    <text evidence="6">Component of the SWR1 chromatin remodeling complex.</text>
</comment>
<evidence type="ECO:0000256" key="7">
    <source>
        <dbReference type="ARBA" id="ARBA00073820"/>
    </source>
</evidence>
<dbReference type="InterPro" id="IPR043129">
    <property type="entry name" value="ATPase_NBD"/>
</dbReference>
<name>A0A1D2VPM0_9ASCO</name>
<protein>
    <recommendedName>
        <fullName evidence="3">Actin-like protein ARP6</fullName>
    </recommendedName>
    <alternativeName>
        <fullName evidence="7">Actin-like protein arp6</fullName>
    </alternativeName>
</protein>
<evidence type="ECO:0000256" key="1">
    <source>
        <dbReference type="ARBA" id="ARBA00004496"/>
    </source>
</evidence>
<evidence type="ECO:0000256" key="3">
    <source>
        <dbReference type="ARBA" id="ARBA00018633"/>
    </source>
</evidence>
<dbReference type="AlphaFoldDB" id="A0A1D2VPM0"/>
<dbReference type="InParanoid" id="A0A1D2VPM0"/>
<accession>A0A1D2VPM0</accession>
<evidence type="ECO:0000313" key="9">
    <source>
        <dbReference type="Proteomes" id="UP000095038"/>
    </source>
</evidence>
<dbReference type="PANTHER" id="PTHR11937">
    <property type="entry name" value="ACTIN"/>
    <property type="match status" value="1"/>
</dbReference>
<proteinExistence type="inferred from homology"/>
<organism evidence="8 9">
    <name type="scientific">Ascoidea rubescens DSM 1968</name>
    <dbReference type="NCBI Taxonomy" id="1344418"/>
    <lineage>
        <taxon>Eukaryota</taxon>
        <taxon>Fungi</taxon>
        <taxon>Dikarya</taxon>
        <taxon>Ascomycota</taxon>
        <taxon>Saccharomycotina</taxon>
        <taxon>Saccharomycetes</taxon>
        <taxon>Ascoideaceae</taxon>
        <taxon>Ascoidea</taxon>
    </lineage>
</organism>
<comment type="subcellular location">
    <subcellularLocation>
        <location evidence="1">Cytoplasm</location>
    </subcellularLocation>
</comment>
<gene>
    <name evidence="8" type="ORF">ASCRUDRAFT_30452</name>
</gene>
<dbReference type="GO" id="GO:0005737">
    <property type="term" value="C:cytoplasm"/>
    <property type="evidence" value="ECO:0007669"/>
    <property type="project" value="UniProtKB-SubCell"/>
</dbReference>
<evidence type="ECO:0000256" key="6">
    <source>
        <dbReference type="ARBA" id="ARBA00063309"/>
    </source>
</evidence>
<evidence type="ECO:0000313" key="8">
    <source>
        <dbReference type="EMBL" id="ODV63561.1"/>
    </source>
</evidence>
<dbReference type="SMART" id="SM00268">
    <property type="entry name" value="ACTIN"/>
    <property type="match status" value="1"/>
</dbReference>
<comment type="similarity">
    <text evidence="2">Belongs to the actin family. ARP6 subfamily.</text>
</comment>
<dbReference type="GO" id="GO:0031491">
    <property type="term" value="F:nucleosome binding"/>
    <property type="evidence" value="ECO:0007669"/>
    <property type="project" value="EnsemblFungi"/>
</dbReference>
<comment type="function">
    <text evidence="5">Component of the SWR1 complex which mediates the ATP-dependent exchange of histone H2A for the H2A variant HZT1 leading to transcriptional regulation of selected genes by chromatin remodeling. Involved in chromosome stability.</text>
</comment>
<dbReference type="Gene3D" id="3.30.420.40">
    <property type="match status" value="2"/>
</dbReference>
<dbReference type="CDD" id="cd10210">
    <property type="entry name" value="ASKHA_NBD_Arp6"/>
    <property type="match status" value="1"/>
</dbReference>
<dbReference type="Gene3D" id="3.90.640.10">
    <property type="entry name" value="Actin, Chain A, domain 4"/>
    <property type="match status" value="1"/>
</dbReference>
<dbReference type="Proteomes" id="UP000095038">
    <property type="component" value="Unassembled WGS sequence"/>
</dbReference>
<keyword evidence="9" id="KW-1185">Reference proteome</keyword>
<reference evidence="9" key="1">
    <citation type="submission" date="2016-05" db="EMBL/GenBank/DDBJ databases">
        <title>Comparative genomics of biotechnologically important yeasts.</title>
        <authorList>
            <consortium name="DOE Joint Genome Institute"/>
            <person name="Riley R."/>
            <person name="Haridas S."/>
            <person name="Wolfe K.H."/>
            <person name="Lopes M.R."/>
            <person name="Hittinger C.T."/>
            <person name="Goker M."/>
            <person name="Salamov A."/>
            <person name="Wisecaver J."/>
            <person name="Long T.M."/>
            <person name="Aerts A.L."/>
            <person name="Barry K."/>
            <person name="Choi C."/>
            <person name="Clum A."/>
            <person name="Coughlan A.Y."/>
            <person name="Deshpande S."/>
            <person name="Douglass A.P."/>
            <person name="Hanson S.J."/>
            <person name="Klenk H.-P."/>
            <person name="Labutti K."/>
            <person name="Lapidus A."/>
            <person name="Lindquist E."/>
            <person name="Lipzen A."/>
            <person name="Meier-Kolthoff J.P."/>
            <person name="Ohm R.A."/>
            <person name="Otillar R.P."/>
            <person name="Pangilinan J."/>
            <person name="Peng Y."/>
            <person name="Rokas A."/>
            <person name="Rosa C.A."/>
            <person name="Scheuner C."/>
            <person name="Sibirny A.A."/>
            <person name="Slot J.C."/>
            <person name="Stielow J.B."/>
            <person name="Sun H."/>
            <person name="Kurtzman C.P."/>
            <person name="Blackwell M."/>
            <person name="Grigoriev I.V."/>
            <person name="Jeffries T.W."/>
        </authorList>
    </citation>
    <scope>NUCLEOTIDE SEQUENCE [LARGE SCALE GENOMIC DNA]</scope>
    <source>
        <strain evidence="9">DSM 1968</strain>
    </source>
</reference>
<dbReference type="FunFam" id="3.90.640.10:FF:000014">
    <property type="entry name" value="Putative actin-related protein 6"/>
    <property type="match status" value="1"/>
</dbReference>